<dbReference type="SUPFAM" id="SSF56672">
    <property type="entry name" value="DNA/RNA polymerases"/>
    <property type="match status" value="1"/>
</dbReference>
<dbReference type="InterPro" id="IPR043502">
    <property type="entry name" value="DNA/RNA_pol_sf"/>
</dbReference>
<evidence type="ECO:0000313" key="3">
    <source>
        <dbReference type="RefSeq" id="XP_019085571.1"/>
    </source>
</evidence>
<dbReference type="PANTHER" id="PTHR11439:SF489">
    <property type="entry name" value="RNA-DIRECTED DNA POLYMERASE"/>
    <property type="match status" value="1"/>
</dbReference>
<organism evidence="2 3">
    <name type="scientific">Camelina sativa</name>
    <name type="common">False flax</name>
    <name type="synonym">Myagrum sativum</name>
    <dbReference type="NCBI Taxonomy" id="90675"/>
    <lineage>
        <taxon>Eukaryota</taxon>
        <taxon>Viridiplantae</taxon>
        <taxon>Streptophyta</taxon>
        <taxon>Embryophyta</taxon>
        <taxon>Tracheophyta</taxon>
        <taxon>Spermatophyta</taxon>
        <taxon>Magnoliopsida</taxon>
        <taxon>eudicotyledons</taxon>
        <taxon>Gunneridae</taxon>
        <taxon>Pentapetalae</taxon>
        <taxon>rosids</taxon>
        <taxon>malvids</taxon>
        <taxon>Brassicales</taxon>
        <taxon>Brassicaceae</taxon>
        <taxon>Camelineae</taxon>
        <taxon>Camelina</taxon>
    </lineage>
</organism>
<dbReference type="Pfam" id="PF07727">
    <property type="entry name" value="RVT_2"/>
    <property type="match status" value="1"/>
</dbReference>
<evidence type="ECO:0000259" key="1">
    <source>
        <dbReference type="Pfam" id="PF07727"/>
    </source>
</evidence>
<dbReference type="PANTHER" id="PTHR11439">
    <property type="entry name" value="GAG-POL-RELATED RETROTRANSPOSON"/>
    <property type="match status" value="1"/>
</dbReference>
<accession>A0ABM1QFN3</accession>
<evidence type="ECO:0000313" key="2">
    <source>
        <dbReference type="Proteomes" id="UP000694864"/>
    </source>
</evidence>
<dbReference type="GeneID" id="109126466"/>
<keyword evidence="2" id="KW-1185">Reference proteome</keyword>
<dbReference type="Proteomes" id="UP000694864">
    <property type="component" value="Chromosome 2"/>
</dbReference>
<feature type="domain" description="Reverse transcriptase Ty1/copia-type" evidence="1">
    <location>
        <begin position="8"/>
        <end position="221"/>
    </location>
</feature>
<name>A0ABM1QFN3_CAMSA</name>
<sequence>MKYNPDGTVNRYKARLVAKGYNQKAGLDYEETFSPVIKSTTIRIVLDVAVGCDWPIRQLDVNNAFLQGTLQEEVYMCQPPGFVDADRPDYVCKLRKAIYGLKQAPRAWYLELRNYLLTVGFVNSIADTSLFILRRGQSILYMLVYVDDILVTGNDVALLNMTLDALATRFSVKDHEELHYFLRVEAIRVPTGLHLNQRKYILDLLARTNMLEAKPVHTPMATSPKLTITSGIPLVDPSQYRSVVGSLQYLAFTHPDISFVVNRLSQLMHSPTDHHWQATKRLLRYLKGTTTHGIFLKRNNLLSLHAYSDADWTGDSVDYVSTNGYITYLGYSPVSWSSKKQNGVTRSSTEAEYRSVANTSSELRWIYCWNIKTRLQNGISMSLDDS</sequence>
<reference evidence="3" key="2">
    <citation type="submission" date="2025-08" db="UniProtKB">
        <authorList>
            <consortium name="RefSeq"/>
        </authorList>
    </citation>
    <scope>IDENTIFICATION</scope>
    <source>
        <tissue evidence="3">Leaf</tissue>
    </source>
</reference>
<proteinExistence type="predicted"/>
<dbReference type="InterPro" id="IPR013103">
    <property type="entry name" value="RVT_2"/>
</dbReference>
<dbReference type="RefSeq" id="XP_019085571.1">
    <property type="nucleotide sequence ID" value="XM_019230026.1"/>
</dbReference>
<gene>
    <name evidence="3" type="primary">LOC109126466</name>
</gene>
<reference evidence="2" key="1">
    <citation type="journal article" date="2014" name="Nat. Commun.">
        <title>The emerging biofuel crop Camelina sativa retains a highly undifferentiated hexaploid genome structure.</title>
        <authorList>
            <person name="Kagale S."/>
            <person name="Koh C."/>
            <person name="Nixon J."/>
            <person name="Bollina V."/>
            <person name="Clarke W.E."/>
            <person name="Tuteja R."/>
            <person name="Spillane C."/>
            <person name="Robinson S.J."/>
            <person name="Links M.G."/>
            <person name="Clarke C."/>
            <person name="Higgins E.E."/>
            <person name="Huebert T."/>
            <person name="Sharpe A.G."/>
            <person name="Parkin I.A."/>
        </authorList>
    </citation>
    <scope>NUCLEOTIDE SEQUENCE [LARGE SCALE GENOMIC DNA]</scope>
    <source>
        <strain evidence="2">cv. DH55</strain>
    </source>
</reference>
<protein>
    <submittedName>
        <fullName evidence="3">Uncharacterized protein LOC109126466</fullName>
    </submittedName>
</protein>
<dbReference type="CDD" id="cd09272">
    <property type="entry name" value="RNase_HI_RT_Ty1"/>
    <property type="match status" value="1"/>
</dbReference>